<evidence type="ECO:0000313" key="2">
    <source>
        <dbReference type="Proteomes" id="UP000887116"/>
    </source>
</evidence>
<gene>
    <name evidence="1" type="ORF">TNCT_703311</name>
</gene>
<protein>
    <submittedName>
        <fullName evidence="1">Uncharacterized protein</fullName>
    </submittedName>
</protein>
<reference evidence="1" key="1">
    <citation type="submission" date="2020-07" db="EMBL/GenBank/DDBJ databases">
        <title>Multicomponent nature underlies the extraordinary mechanical properties of spider dragline silk.</title>
        <authorList>
            <person name="Kono N."/>
            <person name="Nakamura H."/>
            <person name="Mori M."/>
            <person name="Yoshida Y."/>
            <person name="Ohtoshi R."/>
            <person name="Malay A.D."/>
            <person name="Moran D.A.P."/>
            <person name="Tomita M."/>
            <person name="Numata K."/>
            <person name="Arakawa K."/>
        </authorList>
    </citation>
    <scope>NUCLEOTIDE SEQUENCE</scope>
</reference>
<accession>A0A8X6JGA0</accession>
<name>A0A8X6JGA0_TRICU</name>
<comment type="caution">
    <text evidence="1">The sequence shown here is derived from an EMBL/GenBank/DDBJ whole genome shotgun (WGS) entry which is preliminary data.</text>
</comment>
<sequence>MSGISRNVHNRHEGEDTRICHCSGFVRGHRVMKAVVHVLSTHWERIAFGKGFETRRCNRQIRNRLSEGQMLFIFEKQPMPV</sequence>
<organism evidence="1 2">
    <name type="scientific">Trichonephila clavata</name>
    <name type="common">Joro spider</name>
    <name type="synonym">Nephila clavata</name>
    <dbReference type="NCBI Taxonomy" id="2740835"/>
    <lineage>
        <taxon>Eukaryota</taxon>
        <taxon>Metazoa</taxon>
        <taxon>Ecdysozoa</taxon>
        <taxon>Arthropoda</taxon>
        <taxon>Chelicerata</taxon>
        <taxon>Arachnida</taxon>
        <taxon>Araneae</taxon>
        <taxon>Araneomorphae</taxon>
        <taxon>Entelegynae</taxon>
        <taxon>Araneoidea</taxon>
        <taxon>Nephilidae</taxon>
        <taxon>Trichonephila</taxon>
    </lineage>
</organism>
<dbReference type="Proteomes" id="UP000887116">
    <property type="component" value="Unassembled WGS sequence"/>
</dbReference>
<proteinExistence type="predicted"/>
<keyword evidence="2" id="KW-1185">Reference proteome</keyword>
<dbReference type="AlphaFoldDB" id="A0A8X6JGA0"/>
<dbReference type="EMBL" id="BMAO01038318">
    <property type="protein sequence ID" value="GFR24023.1"/>
    <property type="molecule type" value="Genomic_DNA"/>
</dbReference>
<evidence type="ECO:0000313" key="1">
    <source>
        <dbReference type="EMBL" id="GFR24023.1"/>
    </source>
</evidence>